<gene>
    <name evidence="4" type="ORF">OCU04_007327</name>
</gene>
<dbReference type="GO" id="GO:0000976">
    <property type="term" value="F:transcription cis-regulatory region binding"/>
    <property type="evidence" value="ECO:0007669"/>
    <property type="project" value="TreeGrafter"/>
</dbReference>
<name>A0A9X0DIQ3_9HELO</name>
<dbReference type="OrthoDB" id="5213892at2759"/>
<dbReference type="PANTHER" id="PTHR37534:SF26">
    <property type="entry name" value="TRANSCRIPTION FACTOR, PUTATIVE-RELATED"/>
    <property type="match status" value="1"/>
</dbReference>
<dbReference type="GO" id="GO:0005634">
    <property type="term" value="C:nucleus"/>
    <property type="evidence" value="ECO:0007669"/>
    <property type="project" value="UniProtKB-SubCell"/>
</dbReference>
<dbReference type="Proteomes" id="UP001152300">
    <property type="component" value="Unassembled WGS sequence"/>
</dbReference>
<dbReference type="GO" id="GO:0003700">
    <property type="term" value="F:DNA-binding transcription factor activity"/>
    <property type="evidence" value="ECO:0007669"/>
    <property type="project" value="TreeGrafter"/>
</dbReference>
<evidence type="ECO:0000313" key="5">
    <source>
        <dbReference type="Proteomes" id="UP001152300"/>
    </source>
</evidence>
<reference evidence="4" key="1">
    <citation type="submission" date="2022-11" db="EMBL/GenBank/DDBJ databases">
        <title>Genome Resource of Sclerotinia nivalis Strain SnTB1, a Plant Pathogen Isolated from American Ginseng.</title>
        <authorList>
            <person name="Fan S."/>
        </authorList>
    </citation>
    <scope>NUCLEOTIDE SEQUENCE</scope>
    <source>
        <strain evidence="4">SnTB1</strain>
    </source>
</reference>
<dbReference type="PANTHER" id="PTHR37534">
    <property type="entry name" value="TRANSCRIPTIONAL ACTIVATOR PROTEIN UGA3"/>
    <property type="match status" value="1"/>
</dbReference>
<keyword evidence="2" id="KW-0539">Nucleus</keyword>
<evidence type="ECO:0000256" key="1">
    <source>
        <dbReference type="ARBA" id="ARBA00004123"/>
    </source>
</evidence>
<feature type="compositionally biased region" description="Basic and acidic residues" evidence="3">
    <location>
        <begin position="1"/>
        <end position="34"/>
    </location>
</feature>
<protein>
    <submittedName>
        <fullName evidence="4">Uncharacterized protein</fullName>
    </submittedName>
</protein>
<organism evidence="4 5">
    <name type="scientific">Sclerotinia nivalis</name>
    <dbReference type="NCBI Taxonomy" id="352851"/>
    <lineage>
        <taxon>Eukaryota</taxon>
        <taxon>Fungi</taxon>
        <taxon>Dikarya</taxon>
        <taxon>Ascomycota</taxon>
        <taxon>Pezizomycotina</taxon>
        <taxon>Leotiomycetes</taxon>
        <taxon>Helotiales</taxon>
        <taxon>Sclerotiniaceae</taxon>
        <taxon>Sclerotinia</taxon>
    </lineage>
</organism>
<evidence type="ECO:0000313" key="4">
    <source>
        <dbReference type="EMBL" id="KAJ8065026.1"/>
    </source>
</evidence>
<proteinExistence type="predicted"/>
<accession>A0A9X0DIQ3</accession>
<evidence type="ECO:0000256" key="2">
    <source>
        <dbReference type="ARBA" id="ARBA00023242"/>
    </source>
</evidence>
<sequence length="377" mass="42338">MDRGLLEKAEAERIKSAIKENKRYKERRRNENTAKKGSLSTGNRDRTETSGIEVTSPAFSSAGSTSVVGTSITDVESNNDLEKPSCLGCPMISLSNNYHGREATLLMHYLDVVFPLQFRFYQPLVSKGGRGWLLSILLHTRPLFHAALSVSAYHQSAFHSDSGTKFSNEILGDLQKHHCLALVELRKYIERIGLDIELGRMKTKVEILACMIFLISFDVFRGDSNDWQTHLHAARTIFMDLKDNFLLPVDTSNSKVETGHLKTPSSTSLSLEEDLALEFFATALVWFDGLSSVTTGMTSEYSNIYSSILRMENGRIQLCKLMGCQNWVMVIIMEIALLADWKNEGESYGNLSQSQLAKRVAPIEEQLEDGIRKNQAR</sequence>
<dbReference type="EMBL" id="JAPEIS010000007">
    <property type="protein sequence ID" value="KAJ8065026.1"/>
    <property type="molecule type" value="Genomic_DNA"/>
</dbReference>
<dbReference type="Pfam" id="PF11951">
    <property type="entry name" value="Fungal_trans_2"/>
    <property type="match status" value="1"/>
</dbReference>
<dbReference type="AlphaFoldDB" id="A0A9X0DIQ3"/>
<feature type="region of interest" description="Disordered" evidence="3">
    <location>
        <begin position="1"/>
        <end position="65"/>
    </location>
</feature>
<evidence type="ECO:0000256" key="3">
    <source>
        <dbReference type="SAM" id="MobiDB-lite"/>
    </source>
</evidence>
<comment type="subcellular location">
    <subcellularLocation>
        <location evidence="1">Nucleus</location>
    </subcellularLocation>
</comment>
<dbReference type="InterPro" id="IPR021858">
    <property type="entry name" value="Fun_TF"/>
</dbReference>
<comment type="caution">
    <text evidence="4">The sequence shown here is derived from an EMBL/GenBank/DDBJ whole genome shotgun (WGS) entry which is preliminary data.</text>
</comment>
<keyword evidence="5" id="KW-1185">Reference proteome</keyword>
<dbReference type="GO" id="GO:0045944">
    <property type="term" value="P:positive regulation of transcription by RNA polymerase II"/>
    <property type="evidence" value="ECO:0007669"/>
    <property type="project" value="TreeGrafter"/>
</dbReference>